<accession>A0A151ZG02</accession>
<dbReference type="Pfam" id="PF25544">
    <property type="entry name" value="Ependymin_amoebozoa"/>
    <property type="match status" value="1"/>
</dbReference>
<dbReference type="InParanoid" id="A0A151ZG02"/>
<evidence type="ECO:0000256" key="1">
    <source>
        <dbReference type="SAM" id="SignalP"/>
    </source>
</evidence>
<dbReference type="PANTHER" id="PTHR31648">
    <property type="entry name" value="TRANSMEMBRANE PROTEIN-RELATED"/>
    <property type="match status" value="1"/>
</dbReference>
<comment type="caution">
    <text evidence="2">The sequence shown here is derived from an EMBL/GenBank/DDBJ whole genome shotgun (WGS) entry which is preliminary data.</text>
</comment>
<keyword evidence="3" id="KW-1185">Reference proteome</keyword>
<dbReference type="Proteomes" id="UP000076078">
    <property type="component" value="Unassembled WGS sequence"/>
</dbReference>
<dbReference type="InterPro" id="IPR040310">
    <property type="entry name" value="DDB_G0292248"/>
</dbReference>
<proteinExistence type="predicted"/>
<organism evidence="2 3">
    <name type="scientific">Tieghemostelium lacteum</name>
    <name type="common">Slime mold</name>
    <name type="synonym">Dictyostelium lacteum</name>
    <dbReference type="NCBI Taxonomy" id="361077"/>
    <lineage>
        <taxon>Eukaryota</taxon>
        <taxon>Amoebozoa</taxon>
        <taxon>Evosea</taxon>
        <taxon>Eumycetozoa</taxon>
        <taxon>Dictyostelia</taxon>
        <taxon>Dictyosteliales</taxon>
        <taxon>Raperosteliaceae</taxon>
        <taxon>Tieghemostelium</taxon>
    </lineage>
</organism>
<dbReference type="OrthoDB" id="19902at2759"/>
<dbReference type="AlphaFoldDB" id="A0A151ZG02"/>
<keyword evidence="1" id="KW-0732">Signal</keyword>
<dbReference type="FunCoup" id="A0A151ZG02">
    <property type="interactions" value="425"/>
</dbReference>
<feature type="signal peptide" evidence="1">
    <location>
        <begin position="1"/>
        <end position="20"/>
    </location>
</feature>
<name>A0A151ZG02_TIELA</name>
<gene>
    <name evidence="2" type="ORF">DLAC_05487</name>
</gene>
<sequence>MKFVSKLILSALLLNAIVNAKNCFENDQGFSSIVGLVGYNVFPYDGSPSTLSFTESSGLAVDYVGQRMWTAYEIYEGGQVLKGEMYCYGSNQTQYIVSNGSCTQMPLTYAIPNGFPKNYSIIGDTKLGKFKVNVVEIPGVQITSEALVDLEKCAVVSINIQNNDENNAGFGIANYFDFKNSFSPSDFNLPSECYQPETLGFKLFKHSKQTKPRLPITPKVLF</sequence>
<feature type="chain" id="PRO_5007593342" evidence="1">
    <location>
        <begin position="21"/>
        <end position="222"/>
    </location>
</feature>
<reference evidence="2 3" key="1">
    <citation type="submission" date="2015-12" db="EMBL/GenBank/DDBJ databases">
        <title>Dictyostelia acquired genes for synthesis and detection of signals that induce cell-type specialization by lateral gene transfer from prokaryotes.</title>
        <authorList>
            <person name="Gloeckner G."/>
            <person name="Schaap P."/>
        </authorList>
    </citation>
    <scope>NUCLEOTIDE SEQUENCE [LARGE SCALE GENOMIC DNA]</scope>
    <source>
        <strain evidence="2 3">TK</strain>
    </source>
</reference>
<protein>
    <submittedName>
        <fullName evidence="2">Uncharacterized protein</fullName>
    </submittedName>
</protein>
<evidence type="ECO:0000313" key="2">
    <source>
        <dbReference type="EMBL" id="KYQ92896.1"/>
    </source>
</evidence>
<dbReference type="OMA" id="CAVVSIN"/>
<dbReference type="EMBL" id="LODT01000028">
    <property type="protein sequence ID" value="KYQ92896.1"/>
    <property type="molecule type" value="Genomic_DNA"/>
</dbReference>
<evidence type="ECO:0000313" key="3">
    <source>
        <dbReference type="Proteomes" id="UP000076078"/>
    </source>
</evidence>